<evidence type="ECO:0000313" key="1">
    <source>
        <dbReference type="EMBL" id="KAK1866836.1"/>
    </source>
</evidence>
<sequence length="386" mass="41240">MWPHKGMATMAFAASAFCPAVQRGAPGTLTAAVISTGRPPAVGWPRSNAPQPGAPRRRRFLPSRQPSPSAQLSEPSPTAPPPTPAEAYSPAGTVSPIWELDFYSRPVYGSDGKKRWELLITDKNGVWSHVEVFANADVNSANLRSRVAAVIADAEEKPTTIRFFRAAMFNMISIALSGLDVVAAPSRRTYALFDMVADRQANVYPSLEGYRAPSGGEGLPGFLRASAGVMDVSTTTPMPDALRGESFAFVQLPMSTALGFFEADATGEFFGDACRVDPAMADADPLLTGLCVYSKRAKGVAAWMSGAEVVAVKADVATKEVVLLCGLSTSYLFARLVGRIREEGKAFEKAKEASGGIHFLAVMVEEGSDEVEGFWLLREPRGLDSL</sequence>
<proteinExistence type="predicted"/>
<dbReference type="Proteomes" id="UP000798662">
    <property type="component" value="Chromosome 2"/>
</dbReference>
<dbReference type="EMBL" id="CM020619">
    <property type="protein sequence ID" value="KAK1866836.1"/>
    <property type="molecule type" value="Genomic_DNA"/>
</dbReference>
<gene>
    <name evidence="1" type="ORF">I4F81_009348</name>
</gene>
<accession>A0ACC3C970</accession>
<reference evidence="1" key="1">
    <citation type="submission" date="2019-11" db="EMBL/GenBank/DDBJ databases">
        <title>Nori genome reveals adaptations in red seaweeds to the harsh intertidal environment.</title>
        <authorList>
            <person name="Wang D."/>
            <person name="Mao Y."/>
        </authorList>
    </citation>
    <scope>NUCLEOTIDE SEQUENCE</scope>
    <source>
        <tissue evidence="1">Gametophyte</tissue>
    </source>
</reference>
<name>A0ACC3C970_PYRYE</name>
<comment type="caution">
    <text evidence="1">The sequence shown here is derived from an EMBL/GenBank/DDBJ whole genome shotgun (WGS) entry which is preliminary data.</text>
</comment>
<protein>
    <submittedName>
        <fullName evidence="1">Uncharacterized protein</fullName>
    </submittedName>
</protein>
<keyword evidence="2" id="KW-1185">Reference proteome</keyword>
<organism evidence="1 2">
    <name type="scientific">Pyropia yezoensis</name>
    <name type="common">Susabi-nori</name>
    <name type="synonym">Porphyra yezoensis</name>
    <dbReference type="NCBI Taxonomy" id="2788"/>
    <lineage>
        <taxon>Eukaryota</taxon>
        <taxon>Rhodophyta</taxon>
        <taxon>Bangiophyceae</taxon>
        <taxon>Bangiales</taxon>
        <taxon>Bangiaceae</taxon>
        <taxon>Pyropia</taxon>
    </lineage>
</organism>
<evidence type="ECO:0000313" key="2">
    <source>
        <dbReference type="Proteomes" id="UP000798662"/>
    </source>
</evidence>